<dbReference type="SUPFAM" id="SSF55729">
    <property type="entry name" value="Acyl-CoA N-acyltransferases (Nat)"/>
    <property type="match status" value="1"/>
</dbReference>
<proteinExistence type="predicted"/>
<keyword evidence="2 5" id="KW-0808">Transferase</keyword>
<dbReference type="EC" id="2.3.1.109" evidence="4"/>
<dbReference type="RefSeq" id="WP_269122669.1">
    <property type="nucleotide sequence ID" value="NZ_JAPUBN010000010.1"/>
</dbReference>
<comment type="caution">
    <text evidence="5">The sequence shown here is derived from an EMBL/GenBank/DDBJ whole genome shotgun (WGS) entry which is preliminary data.</text>
</comment>
<dbReference type="Gene3D" id="2.40.40.20">
    <property type="match status" value="1"/>
</dbReference>
<gene>
    <name evidence="5" type="primary">astA</name>
    <name evidence="5" type="ORF">O1D97_02935</name>
</gene>
<evidence type="ECO:0000256" key="3">
    <source>
        <dbReference type="ARBA" id="ARBA00023315"/>
    </source>
</evidence>
<protein>
    <recommendedName>
        <fullName evidence="4">Arginine N-succinyltransferase</fullName>
        <ecNumber evidence="4">2.3.1.109</ecNumber>
    </recommendedName>
</protein>
<evidence type="ECO:0000313" key="6">
    <source>
        <dbReference type="Proteomes" id="UP001149719"/>
    </source>
</evidence>
<organism evidence="5 6">
    <name type="scientific">Marinomonas phaeophyticola</name>
    <dbReference type="NCBI Taxonomy" id="3004091"/>
    <lineage>
        <taxon>Bacteria</taxon>
        <taxon>Pseudomonadati</taxon>
        <taxon>Pseudomonadota</taxon>
        <taxon>Gammaproteobacteria</taxon>
        <taxon>Oceanospirillales</taxon>
        <taxon>Oceanospirillaceae</taxon>
        <taxon>Marinomonas</taxon>
    </lineage>
</organism>
<evidence type="ECO:0000256" key="1">
    <source>
        <dbReference type="ARBA" id="ARBA00022503"/>
    </source>
</evidence>
<dbReference type="InterPro" id="IPR016181">
    <property type="entry name" value="Acyl_CoA_acyltransferase"/>
</dbReference>
<keyword evidence="3 5" id="KW-0012">Acyltransferase</keyword>
<dbReference type="GO" id="GO:0008791">
    <property type="term" value="F:arginine N-succinyltransferase activity"/>
    <property type="evidence" value="ECO:0007669"/>
    <property type="project" value="UniProtKB-EC"/>
</dbReference>
<dbReference type="NCBIfam" id="TIGR03244">
    <property type="entry name" value="arg_catab_AstA"/>
    <property type="match status" value="1"/>
</dbReference>
<sequence length="342" mass="37306">MMLIRPIAKKDIDALHTMAKNAGVGFTSLPANIELLKEKITAAEVAFNSADNNEANQSYLFVLEDTETNNIAGVCGIESALGLDSPWYNYRLGTLVHASPSLKVYGQSKTLSLSNDHTGYSELCTLFLSQDYRHSKNGSLLSKSRFMFMASFPNRFHQRAIAEMRGVSDAEGNSPFWNGLGAHFFSMPFAQADYLSGLGNKSFIAELMPKLPIYIDLLSPSVQEVIGKVHENTLPALKMLENEGFQNLGYVDIFDGGPTIEADVRHIRAINQNKVYSVKIGQPSSTVIDLVSNTECLGYRCTLAKADRLASGELLIDAKTAAALNLQVGDQIRAVPLSSTTS</sequence>
<dbReference type="InterPro" id="IPR007041">
    <property type="entry name" value="Arg_succinylTrfase_AstA/AruG"/>
</dbReference>
<evidence type="ECO:0000256" key="2">
    <source>
        <dbReference type="ARBA" id="ARBA00022679"/>
    </source>
</evidence>
<evidence type="ECO:0000313" key="5">
    <source>
        <dbReference type="EMBL" id="MCZ2720624.1"/>
    </source>
</evidence>
<evidence type="ECO:0000256" key="4">
    <source>
        <dbReference type="NCBIfam" id="TIGR03244"/>
    </source>
</evidence>
<dbReference type="InterPro" id="IPR017650">
    <property type="entry name" value="Arginine_N-succinylTrfase"/>
</dbReference>
<dbReference type="PANTHER" id="PTHR30420">
    <property type="entry name" value="N-SUCCINYLARGININE DIHYDROLASE"/>
    <property type="match status" value="1"/>
</dbReference>
<dbReference type="EMBL" id="JAPUBN010000010">
    <property type="protein sequence ID" value="MCZ2720624.1"/>
    <property type="molecule type" value="Genomic_DNA"/>
</dbReference>
<dbReference type="NCBIfam" id="TIGR03243">
    <property type="entry name" value="arg_catab_AOST"/>
    <property type="match status" value="1"/>
</dbReference>
<keyword evidence="6" id="KW-1185">Reference proteome</keyword>
<keyword evidence="1" id="KW-0056">Arginine metabolism</keyword>
<name>A0ABT4JQJ8_9GAMM</name>
<dbReference type="Proteomes" id="UP001149719">
    <property type="component" value="Unassembled WGS sequence"/>
</dbReference>
<accession>A0ABT4JQJ8</accession>
<dbReference type="PANTHER" id="PTHR30420:SF1">
    <property type="entry name" value="ARGININE N-SUCCINYLTRANSFERASE"/>
    <property type="match status" value="1"/>
</dbReference>
<dbReference type="Pfam" id="PF04958">
    <property type="entry name" value="AstA"/>
    <property type="match status" value="1"/>
</dbReference>
<reference evidence="5" key="1">
    <citation type="submission" date="2022-12" db="EMBL/GenBank/DDBJ databases">
        <title>Marinomonas 15G1-11 sp. nov, isolated from marine algae.</title>
        <authorList>
            <person name="Butt M."/>
            <person name="Choi D.G."/>
            <person name="Kim J.M."/>
            <person name="Lee J.K."/>
            <person name="Baek J.H."/>
            <person name="Jeon C.O."/>
        </authorList>
    </citation>
    <scope>NUCLEOTIDE SEQUENCE</scope>
    <source>
        <strain evidence="5">15G1-11</strain>
    </source>
</reference>